<dbReference type="RefSeq" id="XP_003747562.1">
    <property type="nucleotide sequence ID" value="XM_003747514.2"/>
</dbReference>
<dbReference type="FunFam" id="1.10.246.90:FF:000001">
    <property type="entry name" value="Nucleolar protein 56"/>
    <property type="match status" value="1"/>
</dbReference>
<dbReference type="PANTHER" id="PTHR10894:SF0">
    <property type="entry name" value="NUCLEOLAR PROTEIN 56"/>
    <property type="match status" value="1"/>
</dbReference>
<dbReference type="GO" id="GO:0030515">
    <property type="term" value="F:snoRNA binding"/>
    <property type="evidence" value="ECO:0007669"/>
    <property type="project" value="InterPro"/>
</dbReference>
<keyword evidence="4" id="KW-0539">Nucleus</keyword>
<dbReference type="GO" id="GO:0031428">
    <property type="term" value="C:box C/D methylation guide snoRNP complex"/>
    <property type="evidence" value="ECO:0007669"/>
    <property type="project" value="InterPro"/>
</dbReference>
<reference evidence="12" key="1">
    <citation type="submission" date="2025-08" db="UniProtKB">
        <authorList>
            <consortium name="RefSeq"/>
        </authorList>
    </citation>
    <scope>IDENTIFICATION</scope>
</reference>
<dbReference type="Gene3D" id="1.10.287.4070">
    <property type="match status" value="1"/>
</dbReference>
<accession>A0AAJ6QY10</accession>
<dbReference type="InterPro" id="IPR012974">
    <property type="entry name" value="NOP58/56_N"/>
</dbReference>
<dbReference type="CTD" id="10528"/>
<dbReference type="InterPro" id="IPR036070">
    <property type="entry name" value="Nop_dom_sf"/>
</dbReference>
<comment type="subunit">
    <text evidence="8">Part of a large pre-ribosomal ribonucleoprotein (RNP) complex, that consists of at least 62 ribosomal proteins, 45 nonribosomal proteins and both pre-rRNA and mature rRNA species. Within this complex directly interacts with TCOF1 in an RNA-independent manner. Core component of box C/D small nucleolar ribonucleoprotein (snoRNP) particles; the core proteins SNU13, NOP56, NOP58 and FBL or FBLL1 assemble stepwise onto the snoRNA. Interacts with NOP1 and NOP58. Interacts with NUFIP1, RUVBL1 and RUVBL2; RUVBL1:RUVBL2 seem to bridge the association of NOP56 with NUFIP1. Part of the small subunit (SSU) processome, composed of more than 70 proteins and the RNA chaperone small nucleolar RNA (snoRNA) U3. Interacts with NOP2 and FBL.</text>
</comment>
<dbReference type="Pfam" id="PF08156">
    <property type="entry name" value="NOP5NT"/>
    <property type="match status" value="1"/>
</dbReference>
<dbReference type="InterPro" id="IPR042239">
    <property type="entry name" value="Nop_C"/>
</dbReference>
<organism evidence="11 12">
    <name type="scientific">Galendromus occidentalis</name>
    <name type="common">western predatory mite</name>
    <dbReference type="NCBI Taxonomy" id="34638"/>
    <lineage>
        <taxon>Eukaryota</taxon>
        <taxon>Metazoa</taxon>
        <taxon>Ecdysozoa</taxon>
        <taxon>Arthropoda</taxon>
        <taxon>Chelicerata</taxon>
        <taxon>Arachnida</taxon>
        <taxon>Acari</taxon>
        <taxon>Parasitiformes</taxon>
        <taxon>Mesostigmata</taxon>
        <taxon>Gamasina</taxon>
        <taxon>Phytoseioidea</taxon>
        <taxon>Phytoseiidae</taxon>
        <taxon>Typhlodrominae</taxon>
        <taxon>Galendromus</taxon>
    </lineage>
</organism>
<dbReference type="InterPro" id="IPR002687">
    <property type="entry name" value="Nop_dom"/>
</dbReference>
<dbReference type="InterPro" id="IPR045056">
    <property type="entry name" value="Nop56/Nop58"/>
</dbReference>
<evidence type="ECO:0000256" key="8">
    <source>
        <dbReference type="ARBA" id="ARBA00064370"/>
    </source>
</evidence>
<evidence type="ECO:0000256" key="7">
    <source>
        <dbReference type="ARBA" id="ARBA00053627"/>
    </source>
</evidence>
<evidence type="ECO:0000313" key="11">
    <source>
        <dbReference type="Proteomes" id="UP000694867"/>
    </source>
</evidence>
<dbReference type="Pfam" id="PF01798">
    <property type="entry name" value="Nop"/>
    <property type="match status" value="1"/>
</dbReference>
<keyword evidence="3" id="KW-0690">Ribosome biogenesis</keyword>
<dbReference type="FunFam" id="1.10.287.4070:FF:000002">
    <property type="entry name" value="Nucleolar protein 56"/>
    <property type="match status" value="1"/>
</dbReference>
<evidence type="ECO:0000256" key="2">
    <source>
        <dbReference type="ARBA" id="ARBA00009211"/>
    </source>
</evidence>
<dbReference type="GO" id="GO:0042254">
    <property type="term" value="P:ribosome biogenesis"/>
    <property type="evidence" value="ECO:0007669"/>
    <property type="project" value="UniProtKB-KW"/>
</dbReference>
<evidence type="ECO:0000256" key="3">
    <source>
        <dbReference type="ARBA" id="ARBA00022517"/>
    </source>
</evidence>
<feature type="compositionally biased region" description="Basic residues" evidence="9">
    <location>
        <begin position="477"/>
        <end position="486"/>
    </location>
</feature>
<evidence type="ECO:0000256" key="6">
    <source>
        <dbReference type="ARBA" id="ARBA00041388"/>
    </source>
</evidence>
<protein>
    <recommendedName>
        <fullName evidence="5">Nucleolar protein 56</fullName>
    </recommendedName>
    <alternativeName>
        <fullName evidence="6">Nucleolar protein 5A</fullName>
    </alternativeName>
</protein>
<evidence type="ECO:0000256" key="5">
    <source>
        <dbReference type="ARBA" id="ARBA00040742"/>
    </source>
</evidence>
<evidence type="ECO:0000259" key="10">
    <source>
        <dbReference type="PROSITE" id="PS51358"/>
    </source>
</evidence>
<dbReference type="SMART" id="SM00931">
    <property type="entry name" value="NOSIC"/>
    <property type="match status" value="1"/>
</dbReference>
<dbReference type="AlphaFoldDB" id="A0AAJ6QY10"/>
<name>A0AAJ6QY10_9ACAR</name>
<feature type="compositionally biased region" description="Basic and acidic residues" evidence="9">
    <location>
        <begin position="452"/>
        <end position="464"/>
    </location>
</feature>
<evidence type="ECO:0000313" key="12">
    <source>
        <dbReference type="RefSeq" id="XP_003747562.1"/>
    </source>
</evidence>
<dbReference type="Gene3D" id="1.10.246.90">
    <property type="entry name" value="Nop domain"/>
    <property type="match status" value="1"/>
</dbReference>
<comment type="similarity">
    <text evidence="2">Belongs to the NOP5/NOP56 family.</text>
</comment>
<dbReference type="Proteomes" id="UP000694867">
    <property type="component" value="Unplaced"/>
</dbReference>
<dbReference type="GO" id="GO:0032040">
    <property type="term" value="C:small-subunit processome"/>
    <property type="evidence" value="ECO:0007669"/>
    <property type="project" value="InterPro"/>
</dbReference>
<dbReference type="GeneID" id="100905500"/>
<dbReference type="PROSITE" id="PS51358">
    <property type="entry name" value="NOP"/>
    <property type="match status" value="1"/>
</dbReference>
<feature type="region of interest" description="Disordered" evidence="9">
    <location>
        <begin position="422"/>
        <end position="493"/>
    </location>
</feature>
<gene>
    <name evidence="12" type="primary">LOC100905500</name>
</gene>
<dbReference type="SUPFAM" id="SSF89124">
    <property type="entry name" value="Nop domain"/>
    <property type="match status" value="1"/>
</dbReference>
<evidence type="ECO:0000256" key="9">
    <source>
        <dbReference type="SAM" id="MobiDB-lite"/>
    </source>
</evidence>
<proteinExistence type="inferred from homology"/>
<comment type="subcellular location">
    <subcellularLocation>
        <location evidence="1">Nucleus</location>
        <location evidence="1">Nucleolus</location>
    </subcellularLocation>
</comment>
<dbReference type="InterPro" id="IPR012976">
    <property type="entry name" value="NOSIC"/>
</dbReference>
<feature type="compositionally biased region" description="Basic residues" evidence="9">
    <location>
        <begin position="437"/>
        <end position="451"/>
    </location>
</feature>
<comment type="function">
    <text evidence="7">Involved in the early to middle stages of 60S ribosomal subunit biogenesis. Required for the biogenesis of box C/D snoRNAs such U3, U8 and U14 snoRNAs. Part of the small subunit (SSU) processome, first precursor of the small eukaryotic ribosomal subunit. During the assembly of the SSU processome in the nucleolus, many ribosome biogenesis factors, an RNA chaperone and ribosomal proteins associate with the nascent pre-rRNA and work in concert to generate RNA folding, modifications, rearrangements and cleavage as well as targeted degradation of pre-ribosomal RNA by the RNA exosome. Core component of box C/D small nucleolar ribonucleoprotein (snoRNP) complexes that function in methylation of multiple sites on ribosomal RNAs (rRNAs) and messenger RNAs (mRNAs).</text>
</comment>
<keyword evidence="11" id="KW-1185">Reference proteome</keyword>
<dbReference type="PANTHER" id="PTHR10894">
    <property type="entry name" value="NUCLEOLAR PROTEIN 5 NUCLEOLAR PROTEIN NOP5 NOP58"/>
    <property type="match status" value="1"/>
</dbReference>
<evidence type="ECO:0000256" key="4">
    <source>
        <dbReference type="ARBA" id="ARBA00023242"/>
    </source>
</evidence>
<feature type="domain" description="Nop" evidence="10">
    <location>
        <begin position="295"/>
        <end position="413"/>
    </location>
</feature>
<sequence>MAPILHVLFEHATGYALFAVKEFEEVSAFLPQVEKAILDASKFKSSIVSLVAFSPFKTAVNALENINAVSEGVVHEDLQLFLETNLPKKKSKFTLGVGDAKLGATVNETFGYSCLHVGVVPEILRGIRLHFPKLVEDLTEYNCSKAQLGLGHSYSRSKVKFNVNRVDNMIIQSIAILDQLDKDINIFAMRVREWYSYHYPELVKIVSDNHLYAKVALVVKDRKNLENEEVQQKVEELLMDSVKTQAVVDAARASMGMDISPIDLANIELFASRVISLSDYRKRLMDYLRLKMHDIAPNLTAIIGESIGARLISKAGSLINLAKYPASTVQILGAEKALFRAMKTRGNTPKYGLLFHSTFIGRAQKRDKGRIARYVSNKCSIASRIDCFTDEANSVFGEKLREQIEERLKFYDTGDVPRKNQEVMTEAEGEAKAALKAAKKQKKKEKKKRKHSELENEPNGKENGQESVEPMEEEAPKKKKKKKSKKVANEDED</sequence>
<dbReference type="KEGG" id="goe:100905500"/>
<evidence type="ECO:0000256" key="1">
    <source>
        <dbReference type="ARBA" id="ARBA00004604"/>
    </source>
</evidence>